<accession>A0A8J4X1P3</accession>
<proteinExistence type="predicted"/>
<dbReference type="EMBL" id="QNUK01000676">
    <property type="protein sequence ID" value="KAF5890508.1"/>
    <property type="molecule type" value="Genomic_DNA"/>
</dbReference>
<comment type="caution">
    <text evidence="1">The sequence shown here is derived from an EMBL/GenBank/DDBJ whole genome shotgun (WGS) entry which is preliminary data.</text>
</comment>
<sequence>MLPERLEDSRTAGQQRRRRCSVSGLCACVRRSGGMRSCCDHDGRKRPTVLRTGSTAR</sequence>
<name>A0A8J4X1P3_CLAMG</name>
<reference evidence="1" key="1">
    <citation type="submission" date="2020-07" db="EMBL/GenBank/DDBJ databases">
        <title>Clarias magur genome sequencing, assembly and annotation.</title>
        <authorList>
            <person name="Kushwaha B."/>
            <person name="Kumar R."/>
            <person name="Das P."/>
            <person name="Joshi C.G."/>
            <person name="Kumar D."/>
            <person name="Nagpure N.S."/>
            <person name="Pandey M."/>
            <person name="Agarwal S."/>
            <person name="Srivastava S."/>
            <person name="Singh M."/>
            <person name="Sahoo L."/>
            <person name="Jayasankar P."/>
            <person name="Meher P.K."/>
            <person name="Koringa P.G."/>
            <person name="Iquebal M.A."/>
            <person name="Das S.P."/>
            <person name="Bit A."/>
            <person name="Patnaik S."/>
            <person name="Patel N."/>
            <person name="Shah T.M."/>
            <person name="Hinsu A."/>
            <person name="Jena J.K."/>
        </authorList>
    </citation>
    <scope>NUCLEOTIDE SEQUENCE</scope>
    <source>
        <strain evidence="1">CIFAMagur01</strain>
        <tissue evidence="1">Testis</tissue>
    </source>
</reference>
<keyword evidence="2" id="KW-1185">Reference proteome</keyword>
<dbReference type="Proteomes" id="UP000727407">
    <property type="component" value="Unassembled WGS sequence"/>
</dbReference>
<organism evidence="1 2">
    <name type="scientific">Clarias magur</name>
    <name type="common">Asian catfish</name>
    <name type="synonym">Macropteronotus magur</name>
    <dbReference type="NCBI Taxonomy" id="1594786"/>
    <lineage>
        <taxon>Eukaryota</taxon>
        <taxon>Metazoa</taxon>
        <taxon>Chordata</taxon>
        <taxon>Craniata</taxon>
        <taxon>Vertebrata</taxon>
        <taxon>Euteleostomi</taxon>
        <taxon>Actinopterygii</taxon>
        <taxon>Neopterygii</taxon>
        <taxon>Teleostei</taxon>
        <taxon>Ostariophysi</taxon>
        <taxon>Siluriformes</taxon>
        <taxon>Clariidae</taxon>
        <taxon>Clarias</taxon>
    </lineage>
</organism>
<protein>
    <submittedName>
        <fullName evidence="1">Uncharacterized protein</fullName>
    </submittedName>
</protein>
<evidence type="ECO:0000313" key="2">
    <source>
        <dbReference type="Proteomes" id="UP000727407"/>
    </source>
</evidence>
<gene>
    <name evidence="1" type="ORF">DAT39_019775</name>
</gene>
<dbReference type="AlphaFoldDB" id="A0A8J4X1P3"/>
<evidence type="ECO:0000313" key="1">
    <source>
        <dbReference type="EMBL" id="KAF5890508.1"/>
    </source>
</evidence>